<dbReference type="InterPro" id="IPR048300">
    <property type="entry name" value="TACO1_YebC-like_2nd/3rd_dom"/>
</dbReference>
<evidence type="ECO:0000256" key="3">
    <source>
        <dbReference type="ARBA" id="ARBA00023015"/>
    </source>
</evidence>
<dbReference type="EMBL" id="CP012109">
    <property type="protein sequence ID" value="AKQ65002.1"/>
    <property type="molecule type" value="Genomic_DNA"/>
</dbReference>
<dbReference type="InterPro" id="IPR026564">
    <property type="entry name" value="Transcrip_reg_TACO1-like_dom3"/>
</dbReference>
<proteinExistence type="inferred from homology"/>
<dbReference type="AlphaFoldDB" id="A0A0H4XAX2"/>
<dbReference type="RefSeq" id="WP_002637533.1">
    <property type="nucleotide sequence ID" value="NZ_CP012109.1"/>
</dbReference>
<evidence type="ECO:0000313" key="9">
    <source>
        <dbReference type="EMBL" id="AKQ65002.1"/>
    </source>
</evidence>
<evidence type="ECO:0000256" key="5">
    <source>
        <dbReference type="ARBA" id="ARBA00023163"/>
    </source>
</evidence>
<evidence type="ECO:0000259" key="7">
    <source>
        <dbReference type="Pfam" id="PF01709"/>
    </source>
</evidence>
<dbReference type="FunFam" id="1.10.10.200:FF:000002">
    <property type="entry name" value="Probable transcriptional regulatory protein CLM62_37755"/>
    <property type="match status" value="1"/>
</dbReference>
<evidence type="ECO:0000313" key="10">
    <source>
        <dbReference type="Proteomes" id="UP000009026"/>
    </source>
</evidence>
<organism evidence="9 10">
    <name type="scientific">Pseudomyxococcus hansupus</name>
    <dbReference type="NCBI Taxonomy" id="1297742"/>
    <lineage>
        <taxon>Bacteria</taxon>
        <taxon>Pseudomonadati</taxon>
        <taxon>Myxococcota</taxon>
        <taxon>Myxococcia</taxon>
        <taxon>Myxococcales</taxon>
        <taxon>Cystobacterineae</taxon>
        <taxon>Myxococcaceae</taxon>
        <taxon>Pseudomyxococcus</taxon>
    </lineage>
</organism>
<dbReference type="SUPFAM" id="SSF75625">
    <property type="entry name" value="YebC-like"/>
    <property type="match status" value="1"/>
</dbReference>
<dbReference type="Gene3D" id="1.10.10.200">
    <property type="match status" value="1"/>
</dbReference>
<comment type="subcellular location">
    <subcellularLocation>
        <location evidence="6">Cytoplasm</location>
    </subcellularLocation>
</comment>
<evidence type="ECO:0000256" key="2">
    <source>
        <dbReference type="ARBA" id="ARBA00022490"/>
    </source>
</evidence>
<dbReference type="OrthoDB" id="9781053at2"/>
<dbReference type="GO" id="GO:0006355">
    <property type="term" value="P:regulation of DNA-templated transcription"/>
    <property type="evidence" value="ECO:0007669"/>
    <property type="project" value="UniProtKB-UniRule"/>
</dbReference>
<dbReference type="InterPro" id="IPR049083">
    <property type="entry name" value="TACO1_YebC_N"/>
</dbReference>
<reference evidence="9 10" key="1">
    <citation type="journal article" date="2016" name="PLoS ONE">
        <title>Complete Genome Sequence and Comparative Genomics of a Novel Myxobacterium Myxococcus hansupus.</title>
        <authorList>
            <person name="Sharma G."/>
            <person name="Narwani T."/>
            <person name="Subramanian S."/>
        </authorList>
    </citation>
    <scope>NUCLEOTIDE SEQUENCE [LARGE SCALE GENOMIC DNA]</scope>
    <source>
        <strain evidence="10">mixupus</strain>
    </source>
</reference>
<keyword evidence="3 6" id="KW-0805">Transcription regulation</keyword>
<dbReference type="GO" id="GO:0003677">
    <property type="term" value="F:DNA binding"/>
    <property type="evidence" value="ECO:0007669"/>
    <property type="project" value="UniProtKB-UniRule"/>
</dbReference>
<dbReference type="InterPro" id="IPR029072">
    <property type="entry name" value="YebC-like"/>
</dbReference>
<dbReference type="PANTHER" id="PTHR12532:SF6">
    <property type="entry name" value="TRANSCRIPTIONAL REGULATORY PROTEIN YEBC-RELATED"/>
    <property type="match status" value="1"/>
</dbReference>
<keyword evidence="4 6" id="KW-0238">DNA-binding</keyword>
<sequence length="249" mass="26968">MSGHNRWSKIKRQKAAMGATKGRLYSKVIKEITVASRLGGGEPSGNARLRVALGLAREANIPKDTIERAIKKGTGELEGESYEEVTYEGYGPGGVAILVECLTDNRNRTAADMRSTFNAYGGNLGAEGAVAWMFQKKGVISVKHGPTEDQLMEQAIDAGAEDVIMLGDEGAEVRCAAADLHTVGSRLQETGLPLGQQRWVFIPQNTVALDMDTAKRLLKLLDALEENDDVQNVHGNYEIEDAVLESLLQ</sequence>
<dbReference type="NCBIfam" id="NF009044">
    <property type="entry name" value="PRK12378.1"/>
    <property type="match status" value="1"/>
</dbReference>
<evidence type="ECO:0000256" key="4">
    <source>
        <dbReference type="ARBA" id="ARBA00023125"/>
    </source>
</evidence>
<dbReference type="NCBIfam" id="TIGR01033">
    <property type="entry name" value="YebC/PmpR family DNA-binding transcriptional regulator"/>
    <property type="match status" value="1"/>
</dbReference>
<evidence type="ECO:0000259" key="8">
    <source>
        <dbReference type="Pfam" id="PF20772"/>
    </source>
</evidence>
<evidence type="ECO:0000256" key="1">
    <source>
        <dbReference type="ARBA" id="ARBA00008724"/>
    </source>
</evidence>
<keyword evidence="5 6" id="KW-0804">Transcription</keyword>
<dbReference type="KEGG" id="mym:A176_001914"/>
<feature type="domain" description="TACO1/YebC-like N-terminal" evidence="8">
    <location>
        <begin position="5"/>
        <end position="76"/>
    </location>
</feature>
<name>A0A0H4XAX2_9BACT</name>
<dbReference type="InterPro" id="IPR017856">
    <property type="entry name" value="Integrase-like_N"/>
</dbReference>
<feature type="domain" description="TACO1/YebC-like second and third" evidence="7">
    <location>
        <begin position="82"/>
        <end position="236"/>
    </location>
</feature>
<accession>A0A0H4XAX2</accession>
<dbReference type="eggNOG" id="COG0217">
    <property type="taxonomic scope" value="Bacteria"/>
</dbReference>
<dbReference type="PATRIC" id="fig|1297742.4.peg.1935"/>
<dbReference type="Proteomes" id="UP000009026">
    <property type="component" value="Chromosome"/>
</dbReference>
<dbReference type="PANTHER" id="PTHR12532">
    <property type="entry name" value="TRANSLATIONAL ACTIVATOR OF CYTOCHROME C OXIDASE 1"/>
    <property type="match status" value="1"/>
</dbReference>
<dbReference type="GO" id="GO:0005829">
    <property type="term" value="C:cytosol"/>
    <property type="evidence" value="ECO:0007669"/>
    <property type="project" value="TreeGrafter"/>
</dbReference>
<dbReference type="Pfam" id="PF01709">
    <property type="entry name" value="Transcrip_reg"/>
    <property type="match status" value="1"/>
</dbReference>
<dbReference type="InterPro" id="IPR002876">
    <property type="entry name" value="Transcrip_reg_TACO1-like"/>
</dbReference>
<keyword evidence="10" id="KW-1185">Reference proteome</keyword>
<dbReference type="Gene3D" id="3.30.70.980">
    <property type="match status" value="2"/>
</dbReference>
<protein>
    <recommendedName>
        <fullName evidence="6">Probable transcriptional regulatory protein A176_001914</fullName>
    </recommendedName>
</protein>
<dbReference type="STRING" id="1297742.A176_001914"/>
<comment type="similarity">
    <text evidence="1 6">Belongs to the TACO1 family.</text>
</comment>
<dbReference type="NCBIfam" id="NF001030">
    <property type="entry name" value="PRK00110.1"/>
    <property type="match status" value="1"/>
</dbReference>
<keyword evidence="2 6" id="KW-0963">Cytoplasm</keyword>
<dbReference type="HAMAP" id="MF_00693">
    <property type="entry name" value="Transcrip_reg_TACO1"/>
    <property type="match status" value="1"/>
</dbReference>
<gene>
    <name evidence="9" type="ORF">A176_001914</name>
</gene>
<evidence type="ECO:0000256" key="6">
    <source>
        <dbReference type="HAMAP-Rule" id="MF_00693"/>
    </source>
</evidence>
<dbReference type="Pfam" id="PF20772">
    <property type="entry name" value="TACO1_YebC_N"/>
    <property type="match status" value="1"/>
</dbReference>